<protein>
    <recommendedName>
        <fullName evidence="14">Threonine--tRNA ligase</fullName>
        <ecNumber evidence="14">6.1.1.3</ecNumber>
    </recommendedName>
    <alternativeName>
        <fullName evidence="14">Threonyl-tRNA synthetase</fullName>
        <shortName evidence="14">ThrRS</shortName>
    </alternativeName>
</protein>
<keyword evidence="6 14" id="KW-0479">Metal-binding</keyword>
<dbReference type="PANTHER" id="PTHR11451:SF44">
    <property type="entry name" value="THREONINE--TRNA LIGASE, CHLOROPLASTIC_MITOCHONDRIAL 2"/>
    <property type="match status" value="1"/>
</dbReference>
<keyword evidence="12 14" id="KW-0030">Aminoacyl-tRNA synthetase</keyword>
<organism evidence="17 18">
    <name type="scientific">Halostreptopolyspora alba</name>
    <dbReference type="NCBI Taxonomy" id="2487137"/>
    <lineage>
        <taxon>Bacteria</taxon>
        <taxon>Bacillati</taxon>
        <taxon>Actinomycetota</taxon>
        <taxon>Actinomycetes</taxon>
        <taxon>Streptosporangiales</taxon>
        <taxon>Nocardiopsidaceae</taxon>
        <taxon>Halostreptopolyspora</taxon>
    </lineage>
</organism>
<evidence type="ECO:0000256" key="7">
    <source>
        <dbReference type="ARBA" id="ARBA00022741"/>
    </source>
</evidence>
<evidence type="ECO:0000259" key="16">
    <source>
        <dbReference type="PROSITE" id="PS51880"/>
    </source>
</evidence>
<dbReference type="Pfam" id="PF00587">
    <property type="entry name" value="tRNA-synt_2b"/>
    <property type="match status" value="1"/>
</dbReference>
<dbReference type="FunFam" id="3.30.54.20:FF:000003">
    <property type="entry name" value="Threonine--tRNA ligase"/>
    <property type="match status" value="1"/>
</dbReference>
<dbReference type="Gene3D" id="3.30.54.20">
    <property type="match status" value="1"/>
</dbReference>
<dbReference type="SUPFAM" id="SSF55186">
    <property type="entry name" value="ThrRS/AlaRS common domain"/>
    <property type="match status" value="1"/>
</dbReference>
<evidence type="ECO:0000259" key="15">
    <source>
        <dbReference type="PROSITE" id="PS50862"/>
    </source>
</evidence>
<dbReference type="CDD" id="cd00771">
    <property type="entry name" value="ThrRS_core"/>
    <property type="match status" value="1"/>
</dbReference>
<feature type="binding site" evidence="14">
    <location>
        <position position="532"/>
    </location>
    <ligand>
        <name>Zn(2+)</name>
        <dbReference type="ChEBI" id="CHEBI:29105"/>
        <note>catalytic</note>
    </ligand>
</feature>
<dbReference type="InterPro" id="IPR036621">
    <property type="entry name" value="Anticodon-bd_dom_sf"/>
</dbReference>
<dbReference type="InterPro" id="IPR018163">
    <property type="entry name" value="Thr/Ala-tRNA-synth_IIc_edit"/>
</dbReference>
<evidence type="ECO:0000256" key="9">
    <source>
        <dbReference type="ARBA" id="ARBA00022840"/>
    </source>
</evidence>
<dbReference type="Gene3D" id="3.30.980.10">
    <property type="entry name" value="Threonyl-trna Synthetase, Chain A, domain 2"/>
    <property type="match status" value="1"/>
</dbReference>
<keyword evidence="18" id="KW-1185">Reference proteome</keyword>
<dbReference type="GO" id="GO:0005737">
    <property type="term" value="C:cytoplasm"/>
    <property type="evidence" value="ECO:0007669"/>
    <property type="project" value="UniProtKB-SubCell"/>
</dbReference>
<reference evidence="17 18" key="1">
    <citation type="submission" date="2018-11" db="EMBL/GenBank/DDBJ databases">
        <title>The genome draft of YIM 96095.</title>
        <authorList>
            <person name="Tang S.-K."/>
            <person name="Chunyu W.-X."/>
            <person name="Feng Y.-Z."/>
        </authorList>
    </citation>
    <scope>NUCLEOTIDE SEQUENCE [LARGE SCALE GENOMIC DNA]</scope>
    <source>
        <strain evidence="17 18">YIM 96095</strain>
    </source>
</reference>
<dbReference type="GO" id="GO:0006435">
    <property type="term" value="P:threonyl-tRNA aminoacylation"/>
    <property type="evidence" value="ECO:0007669"/>
    <property type="project" value="UniProtKB-UniRule"/>
</dbReference>
<comment type="subcellular location">
    <subcellularLocation>
        <location evidence="1 14">Cytoplasm</location>
    </subcellularLocation>
</comment>
<dbReference type="InterPro" id="IPR033728">
    <property type="entry name" value="ThrRS_core"/>
</dbReference>
<comment type="cofactor">
    <cofactor evidence="14">
        <name>Zn(2+)</name>
        <dbReference type="ChEBI" id="CHEBI:29105"/>
    </cofactor>
    <text evidence="14">Binds 1 zinc ion per subunit.</text>
</comment>
<evidence type="ECO:0000256" key="2">
    <source>
        <dbReference type="ARBA" id="ARBA00008226"/>
    </source>
</evidence>
<dbReference type="PANTHER" id="PTHR11451">
    <property type="entry name" value="THREONINE-TRNA LIGASE"/>
    <property type="match status" value="1"/>
</dbReference>
<evidence type="ECO:0000256" key="13">
    <source>
        <dbReference type="ARBA" id="ARBA00049515"/>
    </source>
</evidence>
<dbReference type="InterPro" id="IPR045864">
    <property type="entry name" value="aa-tRNA-synth_II/BPL/LPL"/>
</dbReference>
<keyword evidence="3 14" id="KW-0963">Cytoplasm</keyword>
<dbReference type="InterPro" id="IPR012947">
    <property type="entry name" value="tRNA_SAD"/>
</dbReference>
<feature type="binding site" evidence="14">
    <location>
        <position position="353"/>
    </location>
    <ligand>
        <name>Zn(2+)</name>
        <dbReference type="ChEBI" id="CHEBI:29105"/>
        <note>catalytic</note>
    </ligand>
</feature>
<accession>A0A3N0E2Q6</accession>
<keyword evidence="4 14" id="KW-0820">tRNA-binding</keyword>
<keyword evidence="9 14" id="KW-0067">ATP-binding</keyword>
<dbReference type="OrthoDB" id="9802304at2"/>
<dbReference type="CDD" id="cd01667">
    <property type="entry name" value="TGS_ThrRS"/>
    <property type="match status" value="1"/>
</dbReference>
<evidence type="ECO:0000256" key="10">
    <source>
        <dbReference type="ARBA" id="ARBA00022884"/>
    </source>
</evidence>
<keyword evidence="5 14" id="KW-0436">Ligase</keyword>
<dbReference type="Gene3D" id="3.40.50.800">
    <property type="entry name" value="Anticodon-binding domain"/>
    <property type="match status" value="1"/>
</dbReference>
<dbReference type="FunFam" id="3.30.980.10:FF:000005">
    <property type="entry name" value="Threonyl-tRNA synthetase, mitochondrial"/>
    <property type="match status" value="1"/>
</dbReference>
<proteinExistence type="inferred from homology"/>
<dbReference type="CDD" id="cd00860">
    <property type="entry name" value="ThrRS_anticodon"/>
    <property type="match status" value="1"/>
</dbReference>
<evidence type="ECO:0000256" key="8">
    <source>
        <dbReference type="ARBA" id="ARBA00022833"/>
    </source>
</evidence>
<dbReference type="GO" id="GO:0046872">
    <property type="term" value="F:metal ion binding"/>
    <property type="evidence" value="ECO:0007669"/>
    <property type="project" value="UniProtKB-KW"/>
</dbReference>
<dbReference type="SMART" id="SM00863">
    <property type="entry name" value="tRNA_SAD"/>
    <property type="match status" value="1"/>
</dbReference>
<evidence type="ECO:0000256" key="6">
    <source>
        <dbReference type="ARBA" id="ARBA00022723"/>
    </source>
</evidence>
<evidence type="ECO:0000256" key="4">
    <source>
        <dbReference type="ARBA" id="ARBA00022555"/>
    </source>
</evidence>
<dbReference type="EC" id="6.1.1.3" evidence="14"/>
<dbReference type="HAMAP" id="MF_00184">
    <property type="entry name" value="Thr_tRNA_synth"/>
    <property type="match status" value="1"/>
</dbReference>
<dbReference type="SUPFAM" id="SSF55681">
    <property type="entry name" value="Class II aaRS and biotin synthetases"/>
    <property type="match status" value="1"/>
</dbReference>
<dbReference type="PRINTS" id="PR01047">
    <property type="entry name" value="TRNASYNTHTHR"/>
</dbReference>
<comment type="caution">
    <text evidence="14">Lacks conserved residue(s) required for the propagation of feature annotation.</text>
</comment>
<comment type="catalytic activity">
    <reaction evidence="13 14">
        <text>tRNA(Thr) + L-threonine + ATP = L-threonyl-tRNA(Thr) + AMP + diphosphate + H(+)</text>
        <dbReference type="Rhea" id="RHEA:24624"/>
        <dbReference type="Rhea" id="RHEA-COMP:9670"/>
        <dbReference type="Rhea" id="RHEA-COMP:9704"/>
        <dbReference type="ChEBI" id="CHEBI:15378"/>
        <dbReference type="ChEBI" id="CHEBI:30616"/>
        <dbReference type="ChEBI" id="CHEBI:33019"/>
        <dbReference type="ChEBI" id="CHEBI:57926"/>
        <dbReference type="ChEBI" id="CHEBI:78442"/>
        <dbReference type="ChEBI" id="CHEBI:78534"/>
        <dbReference type="ChEBI" id="CHEBI:456215"/>
        <dbReference type="EC" id="6.1.1.3"/>
    </reaction>
</comment>
<sequence>MSADLDLRITLAGDERVVAGGTTAGQALGADGRTVIAARVNGEPRDLSHEVADGDTVEPIAIDSDEGRAILRHSTAHVLAQAVQELFPEAKLGIGPPVDNGFYYDFDVAEPFTPDDLKRVEKRMQEIVKQGQRFDRRAVAEDDARAELSTEPYKLELIGLKGGADDAAEGAGVEVGAGELTIYDNVHPRTGELCWKDLCRGPHLPTTRVIPAFRLMRSAAAYWRGSEVNPQLQRIYGTAWESKDALKEYLTFLEEAEKRDHRKLGAELDLFSFPEELGSGLPVFHPKGGVVRAEMENYSRRRHEEAGYEFVNTPHISKAKLFETSGHLPNYAEAMFPAMEFEGQDYYLKAMNCPMHNLVYRARGRSYRELPLRLFEFGTVYRYEKSGVVHGLTRARGFTQDDSHIYCTREQTPGELDSLLTFVLDLLRDYGLSDFYLELSTRGESEKFMGEPAEWEEATEFLRQAAEKQDLELVLDPGGAAIYGPKVSVQARDAIGRTWQMSTLQVDLQMPKRFGLEYTASDGSRQQPVMIHRALFGSIERFFGVLLEHYAGAFPAWLAPVQVVGIPIADEHVAHLERVAERLRAEGVRVEVDSSDDRMQKKIRNAQKQKVPFMLLAGDDDVGKDAVSFRYRDGSQNNGVPVADALAEIAAAVRDRR</sequence>
<dbReference type="GO" id="GO:0004829">
    <property type="term" value="F:threonine-tRNA ligase activity"/>
    <property type="evidence" value="ECO:0007669"/>
    <property type="project" value="UniProtKB-UniRule"/>
</dbReference>
<dbReference type="Proteomes" id="UP000269198">
    <property type="component" value="Unassembled WGS sequence"/>
</dbReference>
<dbReference type="InterPro" id="IPR006195">
    <property type="entry name" value="aa-tRNA-synth_II"/>
</dbReference>
<dbReference type="GO" id="GO:0005524">
    <property type="term" value="F:ATP binding"/>
    <property type="evidence" value="ECO:0007669"/>
    <property type="project" value="UniProtKB-UniRule"/>
</dbReference>
<evidence type="ECO:0000313" key="18">
    <source>
        <dbReference type="Proteomes" id="UP000269198"/>
    </source>
</evidence>
<dbReference type="AlphaFoldDB" id="A0A3N0E2Q6"/>
<comment type="similarity">
    <text evidence="2 14">Belongs to the class-II aminoacyl-tRNA synthetase family.</text>
</comment>
<dbReference type="InterPro" id="IPR047246">
    <property type="entry name" value="ThrRS_anticodon"/>
</dbReference>
<gene>
    <name evidence="14" type="primary">thrS</name>
    <name evidence="17" type="ORF">EFW17_20375</name>
</gene>
<dbReference type="FunFam" id="3.30.930.10:FF:000019">
    <property type="entry name" value="Threonine--tRNA ligase"/>
    <property type="match status" value="1"/>
</dbReference>
<dbReference type="GO" id="GO:0000049">
    <property type="term" value="F:tRNA binding"/>
    <property type="evidence" value="ECO:0007669"/>
    <property type="project" value="UniProtKB-KW"/>
</dbReference>
<feature type="domain" description="Aminoacyl-transfer RNA synthetases class-II family profile" evidence="15">
    <location>
        <begin position="291"/>
        <end position="555"/>
    </location>
</feature>
<evidence type="ECO:0000256" key="5">
    <source>
        <dbReference type="ARBA" id="ARBA00022598"/>
    </source>
</evidence>
<evidence type="ECO:0000256" key="12">
    <source>
        <dbReference type="ARBA" id="ARBA00023146"/>
    </source>
</evidence>
<dbReference type="InterPro" id="IPR004154">
    <property type="entry name" value="Anticodon-bd"/>
</dbReference>
<dbReference type="Gene3D" id="3.30.930.10">
    <property type="entry name" value="Bira Bifunctional Protein, Domain 2"/>
    <property type="match status" value="1"/>
</dbReference>
<evidence type="ECO:0000256" key="11">
    <source>
        <dbReference type="ARBA" id="ARBA00022917"/>
    </source>
</evidence>
<feature type="domain" description="TGS" evidence="16">
    <location>
        <begin position="1"/>
        <end position="61"/>
    </location>
</feature>
<dbReference type="RefSeq" id="WP_123203034.1">
    <property type="nucleotide sequence ID" value="NZ_RJMB01000026.1"/>
</dbReference>
<dbReference type="NCBIfam" id="TIGR00418">
    <property type="entry name" value="thrS"/>
    <property type="match status" value="1"/>
</dbReference>
<dbReference type="Pfam" id="PF03129">
    <property type="entry name" value="HGTP_anticodon"/>
    <property type="match status" value="1"/>
</dbReference>
<dbReference type="InterPro" id="IPR004095">
    <property type="entry name" value="TGS"/>
</dbReference>
<evidence type="ECO:0000313" key="17">
    <source>
        <dbReference type="EMBL" id="RNL82122.1"/>
    </source>
</evidence>
<comment type="caution">
    <text evidence="17">The sequence shown here is derived from an EMBL/GenBank/DDBJ whole genome shotgun (WGS) entry which is preliminary data.</text>
</comment>
<dbReference type="PROSITE" id="PS51880">
    <property type="entry name" value="TGS"/>
    <property type="match status" value="1"/>
</dbReference>
<keyword evidence="8 14" id="KW-0862">Zinc</keyword>
<dbReference type="EMBL" id="RJMB01000026">
    <property type="protein sequence ID" value="RNL82122.1"/>
    <property type="molecule type" value="Genomic_DNA"/>
</dbReference>
<keyword evidence="7 14" id="KW-0547">Nucleotide-binding</keyword>
<keyword evidence="11 14" id="KW-0648">Protein biosynthesis</keyword>
<feature type="binding site" evidence="14">
    <location>
        <position position="404"/>
    </location>
    <ligand>
        <name>Zn(2+)</name>
        <dbReference type="ChEBI" id="CHEBI:29105"/>
        <note>catalytic</note>
    </ligand>
</feature>
<evidence type="ECO:0000256" key="3">
    <source>
        <dbReference type="ARBA" id="ARBA00022490"/>
    </source>
</evidence>
<dbReference type="Pfam" id="PF07973">
    <property type="entry name" value="tRNA_SAD"/>
    <property type="match status" value="1"/>
</dbReference>
<dbReference type="PROSITE" id="PS50862">
    <property type="entry name" value="AA_TRNA_LIGASE_II"/>
    <property type="match status" value="1"/>
</dbReference>
<comment type="subunit">
    <text evidence="14">Homodimer.</text>
</comment>
<dbReference type="SUPFAM" id="SSF52954">
    <property type="entry name" value="Class II aaRS ABD-related"/>
    <property type="match status" value="1"/>
</dbReference>
<name>A0A3N0E2Q6_9ACTN</name>
<dbReference type="InterPro" id="IPR002314">
    <property type="entry name" value="aa-tRNA-synt_IIb"/>
</dbReference>
<evidence type="ECO:0000256" key="14">
    <source>
        <dbReference type="HAMAP-Rule" id="MF_00184"/>
    </source>
</evidence>
<dbReference type="InterPro" id="IPR002320">
    <property type="entry name" value="Thr-tRNA-ligase_IIa"/>
</dbReference>
<keyword evidence="10 14" id="KW-0694">RNA-binding</keyword>
<evidence type="ECO:0000256" key="1">
    <source>
        <dbReference type="ARBA" id="ARBA00004496"/>
    </source>
</evidence>
<dbReference type="FunFam" id="3.40.50.800:FF:000001">
    <property type="entry name" value="Threonine--tRNA ligase"/>
    <property type="match status" value="1"/>
</dbReference>